<evidence type="ECO:0000256" key="2">
    <source>
        <dbReference type="SAM" id="Phobius"/>
    </source>
</evidence>
<proteinExistence type="predicted"/>
<dbReference type="PATRIC" id="fig|1423779.3.peg.179"/>
<feature type="region of interest" description="Disordered" evidence="1">
    <location>
        <begin position="185"/>
        <end position="231"/>
    </location>
</feature>
<sequence>MNIFIISAALALLLLIIQFIRQVRRTKKGNTEISRGAIFFNWLLLLVFLVGVGGTVYTGVSTHRQAAKPAKPVKAASSSTSSQAEQAIKLDFTSDVTMEDNGQVNIKITVSRGTTVTVKGRNTGHIYQSFTVARGRGTTTKVISLDSAGPYQVVAKRNGKQVAKDLTVRQARATAISSAPTAVSQSSVSRAASVNNANTTGTSSVRQGGASPAVATSSPVTTNTSSQENNQ</sequence>
<feature type="compositionally biased region" description="Polar residues" evidence="1">
    <location>
        <begin position="214"/>
        <end position="231"/>
    </location>
</feature>
<keyword evidence="2" id="KW-0472">Membrane</keyword>
<evidence type="ECO:0000313" key="3">
    <source>
        <dbReference type="EMBL" id="KRM17015.1"/>
    </source>
</evidence>
<organism evidence="3 4">
    <name type="scientific">Limosilactobacillus oris DSM 4864</name>
    <dbReference type="NCBI Taxonomy" id="1423779"/>
    <lineage>
        <taxon>Bacteria</taxon>
        <taxon>Bacillati</taxon>
        <taxon>Bacillota</taxon>
        <taxon>Bacilli</taxon>
        <taxon>Lactobacillales</taxon>
        <taxon>Lactobacillaceae</taxon>
        <taxon>Limosilactobacillus</taxon>
    </lineage>
</organism>
<protein>
    <submittedName>
        <fullName evidence="3">Uncharacterized protein</fullName>
    </submittedName>
</protein>
<dbReference type="AlphaFoldDB" id="A0A0R1WGQ0"/>
<gene>
    <name evidence="3" type="ORF">FC49_GL000176</name>
</gene>
<keyword evidence="2" id="KW-0812">Transmembrane</keyword>
<feature type="transmembrane region" description="Helical" evidence="2">
    <location>
        <begin position="38"/>
        <end position="60"/>
    </location>
</feature>
<keyword evidence="2" id="KW-1133">Transmembrane helix</keyword>
<dbReference type="RefSeq" id="WP_003713042.1">
    <property type="nucleotide sequence ID" value="NZ_AZGE01000001.1"/>
</dbReference>
<feature type="compositionally biased region" description="Low complexity" evidence="1">
    <location>
        <begin position="185"/>
        <end position="200"/>
    </location>
</feature>
<accession>A0A0R1WGQ0</accession>
<evidence type="ECO:0000256" key="1">
    <source>
        <dbReference type="SAM" id="MobiDB-lite"/>
    </source>
</evidence>
<name>A0A0R1WGQ0_9LACO</name>
<comment type="caution">
    <text evidence="3">The sequence shown here is derived from an EMBL/GenBank/DDBJ whole genome shotgun (WGS) entry which is preliminary data.</text>
</comment>
<dbReference type="Proteomes" id="UP000050973">
    <property type="component" value="Unassembled WGS sequence"/>
</dbReference>
<dbReference type="EMBL" id="AZGE01000001">
    <property type="protein sequence ID" value="KRM17015.1"/>
    <property type="molecule type" value="Genomic_DNA"/>
</dbReference>
<reference evidence="3 4" key="1">
    <citation type="journal article" date="2015" name="Genome Announc.">
        <title>Expanding the biotechnology potential of lactobacilli through comparative genomics of 213 strains and associated genera.</title>
        <authorList>
            <person name="Sun Z."/>
            <person name="Harris H.M."/>
            <person name="McCann A."/>
            <person name="Guo C."/>
            <person name="Argimon S."/>
            <person name="Zhang W."/>
            <person name="Yang X."/>
            <person name="Jeffery I.B."/>
            <person name="Cooney J.C."/>
            <person name="Kagawa T.F."/>
            <person name="Liu W."/>
            <person name="Song Y."/>
            <person name="Salvetti E."/>
            <person name="Wrobel A."/>
            <person name="Rasinkangas P."/>
            <person name="Parkhill J."/>
            <person name="Rea M.C."/>
            <person name="O'Sullivan O."/>
            <person name="Ritari J."/>
            <person name="Douillard F.P."/>
            <person name="Paul Ross R."/>
            <person name="Yang R."/>
            <person name="Briner A.E."/>
            <person name="Felis G.E."/>
            <person name="de Vos W.M."/>
            <person name="Barrangou R."/>
            <person name="Klaenhammer T.R."/>
            <person name="Caufield P.W."/>
            <person name="Cui Y."/>
            <person name="Zhang H."/>
            <person name="O'Toole P.W."/>
        </authorList>
    </citation>
    <scope>NUCLEOTIDE SEQUENCE [LARGE SCALE GENOMIC DNA]</scope>
    <source>
        <strain evidence="3 4">DSM 4864</strain>
    </source>
</reference>
<evidence type="ECO:0000313" key="4">
    <source>
        <dbReference type="Proteomes" id="UP000050973"/>
    </source>
</evidence>